<evidence type="ECO:0000313" key="8">
    <source>
        <dbReference type="Proteomes" id="UP000051006"/>
    </source>
</evidence>
<evidence type="ECO:0000256" key="3">
    <source>
        <dbReference type="ARBA" id="ARBA00023125"/>
    </source>
</evidence>
<dbReference type="OrthoDB" id="9773308at2"/>
<dbReference type="SMART" id="SM00871">
    <property type="entry name" value="AraC_E_bind"/>
    <property type="match status" value="1"/>
</dbReference>
<dbReference type="SUPFAM" id="SSF55136">
    <property type="entry name" value="Probable bacterial effector-binding domain"/>
    <property type="match status" value="1"/>
</dbReference>
<dbReference type="Gene3D" id="1.10.1660.10">
    <property type="match status" value="1"/>
</dbReference>
<dbReference type="CDD" id="cd01107">
    <property type="entry name" value="HTH_BmrR"/>
    <property type="match status" value="1"/>
</dbReference>
<dbReference type="GO" id="GO:0003700">
    <property type="term" value="F:DNA-binding transcription factor activity"/>
    <property type="evidence" value="ECO:0007669"/>
    <property type="project" value="InterPro"/>
</dbReference>
<dbReference type="PANTHER" id="PTHR30204:SF69">
    <property type="entry name" value="MERR-FAMILY TRANSCRIPTIONAL REGULATOR"/>
    <property type="match status" value="1"/>
</dbReference>
<evidence type="ECO:0000256" key="4">
    <source>
        <dbReference type="ARBA" id="ARBA00023163"/>
    </source>
</evidence>
<comment type="caution">
    <text evidence="7">The sequence shown here is derived from an EMBL/GenBank/DDBJ whole genome shotgun (WGS) entry which is preliminary data.</text>
</comment>
<dbReference type="SMART" id="SM00422">
    <property type="entry name" value="HTH_MERR"/>
    <property type="match status" value="1"/>
</dbReference>
<sequence length="271" mass="31409">MESLFTIGQLSKLFKVKISTLRYYDEVGLLKPARINPETHYRFYSTEQFERLNVIGYLRALDLSIDSIKEFFEARDISKLEEMLQEQKQQIQRQISSLKNIEQRIDARISQVGDAIHSNLNQIELISLKNIPIIYLNEDYRPNQDIEMPITTLRQKYGVDKNIFLGKIALILTSDKLQQRCFDDYSGLLLILEPGDDKDATGVLPAGKYLRLRFHGTHDTATTQYQKMIDYCQKHNYQITGDAVETALIDYGITDDLSKYVTEIRIPISED</sequence>
<dbReference type="PANTHER" id="PTHR30204">
    <property type="entry name" value="REDOX-CYCLING DRUG-SENSING TRANSCRIPTIONAL ACTIVATOR SOXR"/>
    <property type="match status" value="1"/>
</dbReference>
<keyword evidence="1" id="KW-0678">Repressor</keyword>
<dbReference type="InterPro" id="IPR029442">
    <property type="entry name" value="GyrI-like"/>
</dbReference>
<keyword evidence="4" id="KW-0804">Transcription</keyword>
<evidence type="ECO:0000313" key="7">
    <source>
        <dbReference type="EMBL" id="KRN99194.1"/>
    </source>
</evidence>
<protein>
    <submittedName>
        <fullName evidence="7">Transcription regulator of multidrug-efflux transporter</fullName>
    </submittedName>
</protein>
<dbReference type="Proteomes" id="UP000051006">
    <property type="component" value="Unassembled WGS sequence"/>
</dbReference>
<dbReference type="InterPro" id="IPR047057">
    <property type="entry name" value="MerR_fam"/>
</dbReference>
<reference evidence="7 8" key="1">
    <citation type="journal article" date="2015" name="Genome Announc.">
        <title>Expanding the biotechnology potential of lactobacilli through comparative genomics of 213 strains and associated genera.</title>
        <authorList>
            <person name="Sun Z."/>
            <person name="Harris H.M."/>
            <person name="McCann A."/>
            <person name="Guo C."/>
            <person name="Argimon S."/>
            <person name="Zhang W."/>
            <person name="Yang X."/>
            <person name="Jeffery I.B."/>
            <person name="Cooney J.C."/>
            <person name="Kagawa T.F."/>
            <person name="Liu W."/>
            <person name="Song Y."/>
            <person name="Salvetti E."/>
            <person name="Wrobel A."/>
            <person name="Rasinkangas P."/>
            <person name="Parkhill J."/>
            <person name="Rea M.C."/>
            <person name="O'Sullivan O."/>
            <person name="Ritari J."/>
            <person name="Douillard F.P."/>
            <person name="Paul Ross R."/>
            <person name="Yang R."/>
            <person name="Briner A.E."/>
            <person name="Felis G.E."/>
            <person name="de Vos W.M."/>
            <person name="Barrangou R."/>
            <person name="Klaenhammer T.R."/>
            <person name="Caufield P.W."/>
            <person name="Cui Y."/>
            <person name="Zhang H."/>
            <person name="O'Toole P.W."/>
        </authorList>
    </citation>
    <scope>NUCLEOTIDE SEQUENCE [LARGE SCALE GENOMIC DNA]</scope>
    <source>
        <strain evidence="7 8">DSM 24716</strain>
    </source>
</reference>
<accession>A0A0R2LIP7</accession>
<organism evidence="7 8">
    <name type="scientific">Companilactobacillus kimchiensis</name>
    <dbReference type="NCBI Taxonomy" id="993692"/>
    <lineage>
        <taxon>Bacteria</taxon>
        <taxon>Bacillati</taxon>
        <taxon>Bacillota</taxon>
        <taxon>Bacilli</taxon>
        <taxon>Lactobacillales</taxon>
        <taxon>Lactobacillaceae</taxon>
        <taxon>Companilactobacillus</taxon>
    </lineage>
</organism>
<dbReference type="Gene3D" id="3.20.80.10">
    <property type="entry name" value="Regulatory factor, effector binding domain"/>
    <property type="match status" value="1"/>
</dbReference>
<keyword evidence="5" id="KW-0175">Coiled coil</keyword>
<evidence type="ECO:0000256" key="5">
    <source>
        <dbReference type="SAM" id="Coils"/>
    </source>
</evidence>
<feature type="domain" description="HTH merR-type" evidence="6">
    <location>
        <begin position="4"/>
        <end position="74"/>
    </location>
</feature>
<dbReference type="InterPro" id="IPR011256">
    <property type="entry name" value="Reg_factor_effector_dom_sf"/>
</dbReference>
<dbReference type="InterPro" id="IPR009061">
    <property type="entry name" value="DNA-bd_dom_put_sf"/>
</dbReference>
<evidence type="ECO:0000256" key="1">
    <source>
        <dbReference type="ARBA" id="ARBA00022491"/>
    </source>
</evidence>
<evidence type="ECO:0000259" key="6">
    <source>
        <dbReference type="PROSITE" id="PS50937"/>
    </source>
</evidence>
<dbReference type="PROSITE" id="PS50937">
    <property type="entry name" value="HTH_MERR_2"/>
    <property type="match status" value="1"/>
</dbReference>
<dbReference type="STRING" id="993692.IV57_GL000416"/>
<keyword evidence="2" id="KW-0805">Transcription regulation</keyword>
<keyword evidence="3" id="KW-0238">DNA-binding</keyword>
<name>A0A0R2LIP7_9LACO</name>
<dbReference type="AlphaFoldDB" id="A0A0R2LIP7"/>
<evidence type="ECO:0000256" key="2">
    <source>
        <dbReference type="ARBA" id="ARBA00023015"/>
    </source>
</evidence>
<dbReference type="Pfam" id="PF13411">
    <property type="entry name" value="MerR_1"/>
    <property type="match status" value="1"/>
</dbReference>
<keyword evidence="8" id="KW-1185">Reference proteome</keyword>
<feature type="coiled-coil region" evidence="5">
    <location>
        <begin position="74"/>
        <end position="104"/>
    </location>
</feature>
<gene>
    <name evidence="7" type="ORF">IV57_GL000416</name>
</gene>
<proteinExistence type="predicted"/>
<dbReference type="Pfam" id="PF06445">
    <property type="entry name" value="GyrI-like"/>
    <property type="match status" value="1"/>
</dbReference>
<dbReference type="InterPro" id="IPR000551">
    <property type="entry name" value="MerR-type_HTH_dom"/>
</dbReference>
<dbReference type="RefSeq" id="WP_057880768.1">
    <property type="nucleotide sequence ID" value="NZ_JQCF01000011.1"/>
</dbReference>
<dbReference type="SUPFAM" id="SSF46955">
    <property type="entry name" value="Putative DNA-binding domain"/>
    <property type="match status" value="1"/>
</dbReference>
<dbReference type="EMBL" id="JQCF01000011">
    <property type="protein sequence ID" value="KRN99194.1"/>
    <property type="molecule type" value="Genomic_DNA"/>
</dbReference>
<dbReference type="InterPro" id="IPR010499">
    <property type="entry name" value="AraC_E-bd"/>
</dbReference>
<dbReference type="GO" id="GO:0003677">
    <property type="term" value="F:DNA binding"/>
    <property type="evidence" value="ECO:0007669"/>
    <property type="project" value="UniProtKB-KW"/>
</dbReference>
<dbReference type="PATRIC" id="fig|993692.3.peg.423"/>